<evidence type="ECO:0000313" key="1">
    <source>
        <dbReference type="EMBL" id="KAH7920724.1"/>
    </source>
</evidence>
<sequence length="109" mass="12310">MSALVKYLRALSSLRQVAGFNARNCGSFNLGCPKHRVRVWKERCIPILSSYLGESCFLSSWHHFPLFGSVHQSKGPVENVGRGRRKDLTASIGNEIPCPQWRRAGRLTR</sequence>
<protein>
    <submittedName>
        <fullName evidence="1">Uncharacterized protein</fullName>
    </submittedName>
</protein>
<organism evidence="1 2">
    <name type="scientific">Leucogyrophana mollusca</name>
    <dbReference type="NCBI Taxonomy" id="85980"/>
    <lineage>
        <taxon>Eukaryota</taxon>
        <taxon>Fungi</taxon>
        <taxon>Dikarya</taxon>
        <taxon>Basidiomycota</taxon>
        <taxon>Agaricomycotina</taxon>
        <taxon>Agaricomycetes</taxon>
        <taxon>Agaricomycetidae</taxon>
        <taxon>Boletales</taxon>
        <taxon>Boletales incertae sedis</taxon>
        <taxon>Leucogyrophana</taxon>
    </lineage>
</organism>
<gene>
    <name evidence="1" type="ORF">BV22DRAFT_781897</name>
</gene>
<evidence type="ECO:0000313" key="2">
    <source>
        <dbReference type="Proteomes" id="UP000790709"/>
    </source>
</evidence>
<dbReference type="EMBL" id="MU266562">
    <property type="protein sequence ID" value="KAH7920724.1"/>
    <property type="molecule type" value="Genomic_DNA"/>
</dbReference>
<keyword evidence="2" id="KW-1185">Reference proteome</keyword>
<accession>A0ACB8B5L8</accession>
<dbReference type="Proteomes" id="UP000790709">
    <property type="component" value="Unassembled WGS sequence"/>
</dbReference>
<comment type="caution">
    <text evidence="1">The sequence shown here is derived from an EMBL/GenBank/DDBJ whole genome shotgun (WGS) entry which is preliminary data.</text>
</comment>
<name>A0ACB8B5L8_9AGAM</name>
<reference evidence="1" key="1">
    <citation type="journal article" date="2021" name="New Phytol.">
        <title>Evolutionary innovations through gain and loss of genes in the ectomycorrhizal Boletales.</title>
        <authorList>
            <person name="Wu G."/>
            <person name="Miyauchi S."/>
            <person name="Morin E."/>
            <person name="Kuo A."/>
            <person name="Drula E."/>
            <person name="Varga T."/>
            <person name="Kohler A."/>
            <person name="Feng B."/>
            <person name="Cao Y."/>
            <person name="Lipzen A."/>
            <person name="Daum C."/>
            <person name="Hundley H."/>
            <person name="Pangilinan J."/>
            <person name="Johnson J."/>
            <person name="Barry K."/>
            <person name="LaButti K."/>
            <person name="Ng V."/>
            <person name="Ahrendt S."/>
            <person name="Min B."/>
            <person name="Choi I.G."/>
            <person name="Park H."/>
            <person name="Plett J.M."/>
            <person name="Magnuson J."/>
            <person name="Spatafora J.W."/>
            <person name="Nagy L.G."/>
            <person name="Henrissat B."/>
            <person name="Grigoriev I.V."/>
            <person name="Yang Z.L."/>
            <person name="Xu J."/>
            <person name="Martin F.M."/>
        </authorList>
    </citation>
    <scope>NUCLEOTIDE SEQUENCE</scope>
    <source>
        <strain evidence="1">KUC20120723A-06</strain>
    </source>
</reference>
<proteinExistence type="predicted"/>